<keyword evidence="3" id="KW-1185">Reference proteome</keyword>
<accession>A0ABT1MUC9</accession>
<feature type="domain" description="Diphthamide synthase" evidence="1">
    <location>
        <begin position="9"/>
        <end position="185"/>
    </location>
</feature>
<dbReference type="SUPFAM" id="SSF52402">
    <property type="entry name" value="Adenine nucleotide alpha hydrolases-like"/>
    <property type="match status" value="1"/>
</dbReference>
<proteinExistence type="predicted"/>
<dbReference type="GO" id="GO:0005524">
    <property type="term" value="F:ATP binding"/>
    <property type="evidence" value="ECO:0007669"/>
    <property type="project" value="UniProtKB-KW"/>
</dbReference>
<keyword evidence="2" id="KW-0067">ATP-binding</keyword>
<keyword evidence="2" id="KW-0547">Nucleotide-binding</keyword>
<dbReference type="InterPro" id="IPR014729">
    <property type="entry name" value="Rossmann-like_a/b/a_fold"/>
</dbReference>
<dbReference type="InterPro" id="IPR002761">
    <property type="entry name" value="Diphthami_syn_dom"/>
</dbReference>
<protein>
    <submittedName>
        <fullName evidence="2">ATP-binding protein</fullName>
    </submittedName>
</protein>
<dbReference type="Pfam" id="PF01902">
    <property type="entry name" value="Diphthami_syn_2"/>
    <property type="match status" value="1"/>
</dbReference>
<dbReference type="Proteomes" id="UP001203945">
    <property type="component" value="Unassembled WGS sequence"/>
</dbReference>
<reference evidence="2 3" key="1">
    <citation type="submission" date="2022-03" db="EMBL/GenBank/DDBJ databases">
        <authorList>
            <person name="He Y."/>
        </authorList>
    </citation>
    <scope>NUCLEOTIDE SEQUENCE [LARGE SCALE GENOMIC DNA]</scope>
    <source>
        <strain evidence="2 3">TK19116</strain>
    </source>
</reference>
<evidence type="ECO:0000313" key="2">
    <source>
        <dbReference type="EMBL" id="MCQ0971937.1"/>
    </source>
</evidence>
<evidence type="ECO:0000313" key="3">
    <source>
        <dbReference type="Proteomes" id="UP001203945"/>
    </source>
</evidence>
<name>A0ABT1MUC9_9RHOB</name>
<evidence type="ECO:0000259" key="1">
    <source>
        <dbReference type="Pfam" id="PF01902"/>
    </source>
</evidence>
<dbReference type="Gene3D" id="3.90.1490.10">
    <property type="entry name" value="putative n-type atp pyrophosphatase, domain 2"/>
    <property type="match status" value="1"/>
</dbReference>
<comment type="caution">
    <text evidence="2">The sequence shown here is derived from an EMBL/GenBank/DDBJ whole genome shotgun (WGS) entry which is preliminary data.</text>
</comment>
<dbReference type="Gene3D" id="3.40.50.620">
    <property type="entry name" value="HUPs"/>
    <property type="match status" value="1"/>
</dbReference>
<sequence length="205" mass="22091">MALHVLQGDPVLDVSVLATTTVEGADRVKVHGTRTAIIRAQAAVLGLPLVEIPLPDPCPNDIYQDRFAKAARSLADQGIRDWVFGDLFLADIRAFREAQIAALGLTAHFPLWGLDTTTLARRMIAEGIRARVVAMDATRMPETLAGALLDADFLDRLPEDVDPCGERGEFHTIVGDMPGFAAPLALTPVGTRREGDTILIDFALA</sequence>
<organism evidence="2 3">
    <name type="scientific">Paracoccus albicereus</name>
    <dbReference type="NCBI Taxonomy" id="2922394"/>
    <lineage>
        <taxon>Bacteria</taxon>
        <taxon>Pseudomonadati</taxon>
        <taxon>Pseudomonadota</taxon>
        <taxon>Alphaproteobacteria</taxon>
        <taxon>Rhodobacterales</taxon>
        <taxon>Paracoccaceae</taxon>
        <taxon>Paracoccus</taxon>
    </lineage>
</organism>
<gene>
    <name evidence="2" type="ORF">MLD63_16055</name>
</gene>
<dbReference type="EMBL" id="JAKZEU010000006">
    <property type="protein sequence ID" value="MCQ0971937.1"/>
    <property type="molecule type" value="Genomic_DNA"/>
</dbReference>